<proteinExistence type="predicted"/>
<dbReference type="GeneID" id="105165801"/>
<feature type="region of interest" description="Disordered" evidence="1">
    <location>
        <begin position="1"/>
        <end position="59"/>
    </location>
</feature>
<dbReference type="KEGG" id="sind:105165801"/>
<dbReference type="PROSITE" id="PS50828">
    <property type="entry name" value="SMR"/>
    <property type="match status" value="1"/>
</dbReference>
<dbReference type="AlphaFoldDB" id="A0A6I9TE34"/>
<evidence type="ECO:0000259" key="2">
    <source>
        <dbReference type="PROSITE" id="PS50828"/>
    </source>
</evidence>
<keyword evidence="3" id="KW-1185">Reference proteome</keyword>
<dbReference type="Proteomes" id="UP000504604">
    <property type="component" value="Linkage group LG6"/>
</dbReference>
<organism evidence="3 4">
    <name type="scientific">Sesamum indicum</name>
    <name type="common">Oriental sesame</name>
    <name type="synonym">Sesamum orientale</name>
    <dbReference type="NCBI Taxonomy" id="4182"/>
    <lineage>
        <taxon>Eukaryota</taxon>
        <taxon>Viridiplantae</taxon>
        <taxon>Streptophyta</taxon>
        <taxon>Embryophyta</taxon>
        <taxon>Tracheophyta</taxon>
        <taxon>Spermatophyta</taxon>
        <taxon>Magnoliopsida</taxon>
        <taxon>eudicotyledons</taxon>
        <taxon>Gunneridae</taxon>
        <taxon>Pentapetalae</taxon>
        <taxon>asterids</taxon>
        <taxon>lamiids</taxon>
        <taxon>Lamiales</taxon>
        <taxon>Pedaliaceae</taxon>
        <taxon>Sesamum</taxon>
    </lineage>
</organism>
<dbReference type="OrthoDB" id="3231855at2759"/>
<dbReference type="SUPFAM" id="SSF160443">
    <property type="entry name" value="SMR domain-like"/>
    <property type="match status" value="1"/>
</dbReference>
<sequence length="423" mass="46549">MSASTSESPVPGNRAKAKSTLGWMAFDLKQRRKQQGLESDNDYEAYPSLSGPTAPQNKNQTLLRKPFSSVVAASTDFPSVIETKNRNLQRRGPVSNSCLGTAENVGREATAEAYRKLNHLHPWADESLIQDVLAGVDSNTEEALSLLEGMLISENKDAKNTEVKSNGNDFESFHIQGASLGEKADMSCISIDPFSNSNKESRDEASLALLLDAAKSLPIEPEPDWEEDDVYLIHRKDAIRLIRSASRHSKAANDAYMRGDHISAHSFSVKAQEEWSAAKKLNAKAAKEILTVRNSKNDLWTLDLHGLHAGEAVEALRERLRTVESEASSNCLATLNGSHKESGLLLAETMLSTTYDKIEKFGRLHPSSRLRPKSLQVITGKGNHSRGAAALPSAISNFLSENGYHFDETRPGVIMIRPKFRQQ</sequence>
<dbReference type="SMART" id="SM01162">
    <property type="entry name" value="DUF1771"/>
    <property type="match status" value="1"/>
</dbReference>
<dbReference type="SMART" id="SM00463">
    <property type="entry name" value="SMR"/>
    <property type="match status" value="1"/>
</dbReference>
<feature type="domain" description="Smr" evidence="2">
    <location>
        <begin position="302"/>
        <end position="419"/>
    </location>
</feature>
<dbReference type="PANTHER" id="PTHR47812:SF2">
    <property type="entry name" value="SMR (SMALL MUTS RELATED) DOMAIN-CONTAINING PROTEIN"/>
    <property type="match status" value="1"/>
</dbReference>
<dbReference type="PANTHER" id="PTHR47812">
    <property type="entry name" value="SMR (SMALL MUTS RELATED) DOMAIN-CONTAINING PROTEIN"/>
    <property type="match status" value="1"/>
</dbReference>
<gene>
    <name evidence="4 5" type="primary">LOC105165801</name>
</gene>
<dbReference type="InterPro" id="IPR013899">
    <property type="entry name" value="DUF1771"/>
</dbReference>
<accession>A0A6I9TE34</accession>
<dbReference type="Pfam" id="PF08590">
    <property type="entry name" value="DUF1771"/>
    <property type="match status" value="1"/>
</dbReference>
<dbReference type="InterPro" id="IPR036063">
    <property type="entry name" value="Smr_dom_sf"/>
</dbReference>
<dbReference type="RefSeq" id="XP_011083240.1">
    <property type="nucleotide sequence ID" value="XM_011084938.2"/>
</dbReference>
<name>A0A6I9TE34_SESIN</name>
<reference evidence="4 5" key="1">
    <citation type="submission" date="2025-04" db="UniProtKB">
        <authorList>
            <consortium name="RefSeq"/>
        </authorList>
    </citation>
    <scope>IDENTIFICATION</scope>
</reference>
<evidence type="ECO:0000256" key="1">
    <source>
        <dbReference type="SAM" id="MobiDB-lite"/>
    </source>
</evidence>
<evidence type="ECO:0000313" key="3">
    <source>
        <dbReference type="Proteomes" id="UP000504604"/>
    </source>
</evidence>
<dbReference type="Gramene" id="SIN_1022168.t">
    <property type="protein sequence ID" value="SIN_1022168.t"/>
    <property type="gene ID" value="SIN_1022168"/>
</dbReference>
<evidence type="ECO:0000313" key="5">
    <source>
        <dbReference type="RefSeq" id="XP_020550517.1"/>
    </source>
</evidence>
<dbReference type="Gene3D" id="3.30.1370.110">
    <property type="match status" value="1"/>
</dbReference>
<feature type="compositionally biased region" description="Polar residues" evidence="1">
    <location>
        <begin position="50"/>
        <end position="59"/>
    </location>
</feature>
<evidence type="ECO:0000313" key="4">
    <source>
        <dbReference type="RefSeq" id="XP_011083240.1"/>
    </source>
</evidence>
<dbReference type="InterPro" id="IPR002625">
    <property type="entry name" value="Smr_dom"/>
</dbReference>
<protein>
    <submittedName>
        <fullName evidence="4 5">Uncharacterized protein LOC105165801</fullName>
    </submittedName>
</protein>
<dbReference type="RefSeq" id="XP_020550517.1">
    <property type="nucleotide sequence ID" value="XM_020694858.1"/>
</dbReference>